<dbReference type="OrthoDB" id="9810867at2"/>
<dbReference type="GO" id="GO:0030677">
    <property type="term" value="C:ribonuclease P complex"/>
    <property type="evidence" value="ECO:0007669"/>
    <property type="project" value="TreeGrafter"/>
</dbReference>
<dbReference type="KEGG" id="slp:Slip_2384"/>
<evidence type="ECO:0000256" key="5">
    <source>
        <dbReference type="ARBA" id="ARBA00022801"/>
    </source>
</evidence>
<evidence type="ECO:0000256" key="4">
    <source>
        <dbReference type="ARBA" id="ARBA00022759"/>
    </source>
</evidence>
<keyword evidence="5 7" id="KW-0378">Hydrolase</keyword>
<evidence type="ECO:0000256" key="2">
    <source>
        <dbReference type="ARBA" id="ARBA00022694"/>
    </source>
</evidence>
<evidence type="ECO:0000313" key="10">
    <source>
        <dbReference type="Proteomes" id="UP000000378"/>
    </source>
</evidence>
<dbReference type="RefSeq" id="WP_013176522.1">
    <property type="nucleotide sequence ID" value="NC_014220.1"/>
</dbReference>
<dbReference type="GO" id="GO:0004526">
    <property type="term" value="F:ribonuclease P activity"/>
    <property type="evidence" value="ECO:0007669"/>
    <property type="project" value="UniProtKB-UniRule"/>
</dbReference>
<keyword evidence="2 7" id="KW-0819">tRNA processing</keyword>
<name>D7CKD6_SYNLT</name>
<reference evidence="10" key="1">
    <citation type="journal article" date="2010" name="Stand. Genomic Sci.">
        <title>Complete genome sequence of Syntrophothermus lipocalidus type strain (TGB-C1T).</title>
        <authorList>
            <consortium name="US DOE Joint Genome Institute (JGI-PGF)"/>
            <person name="Djao O."/>
            <person name="Zhang X."/>
            <person name="Lucas S."/>
            <person name="Lapidus A."/>
            <person name="Glavina Del Rio T."/>
            <person name="Nolan M."/>
            <person name="Tice H."/>
            <person name="Cheng J."/>
            <person name="Han C."/>
            <person name="Tapia R."/>
            <person name="Goodwin L."/>
            <person name="Pitluck S."/>
            <person name="Liolios K."/>
            <person name="Ivanova N."/>
            <person name="Mavromatis K."/>
            <person name="Mikhailova N."/>
            <person name="Ovchinnikova G."/>
            <person name="Pati A."/>
            <person name="Brambilla E."/>
            <person name="Chen A."/>
            <person name="Palaniappan K."/>
            <person name="Land M."/>
            <person name="Hauser L."/>
            <person name="Chang Y."/>
            <person name="Jeffries C."/>
            <person name="Rohde M."/>
            <person name="Sikorski J."/>
            <person name="Spring S."/>
            <person name="Goker M."/>
            <person name="Detter J."/>
            <person name="Woyke T."/>
            <person name="Bristow J."/>
            <person name="Eisen J."/>
            <person name="Markowitz V."/>
            <person name="Hugenholtz P."/>
            <person name="Kyrpides N."/>
            <person name="Klenk H."/>
        </authorList>
    </citation>
    <scope>NUCLEOTIDE SEQUENCE [LARGE SCALE GENOMIC DNA]</scope>
    <source>
        <strain evidence="10">DSM 12680 / TGB-C1</strain>
    </source>
</reference>
<keyword evidence="10" id="KW-1185">Reference proteome</keyword>
<reference evidence="9 10" key="2">
    <citation type="journal article" date="2010" name="Stand. Genomic Sci.">
        <title>Complete genome sequence of Syntrophothermus lipocalidus type strain (TGB-C1).</title>
        <authorList>
            <person name="Djao O.D."/>
            <person name="Zhang X."/>
            <person name="Lucas S."/>
            <person name="Lapidus A."/>
            <person name="Del Rio T.G."/>
            <person name="Nolan M."/>
            <person name="Tice H."/>
            <person name="Cheng J.F."/>
            <person name="Han C."/>
            <person name="Tapia R."/>
            <person name="Goodwin L."/>
            <person name="Pitluck S."/>
            <person name="Liolios K."/>
            <person name="Ivanova N."/>
            <person name="Mavromatis K."/>
            <person name="Mikhailova N."/>
            <person name="Ovchinnikova G."/>
            <person name="Pati A."/>
            <person name="Brambilla E."/>
            <person name="Chen A."/>
            <person name="Palaniappan K."/>
            <person name="Land M."/>
            <person name="Hauser L."/>
            <person name="Chang Y.J."/>
            <person name="Jeffries C.D."/>
            <person name="Rohde M."/>
            <person name="Sikorski J."/>
            <person name="Spring S."/>
            <person name="Goker M."/>
            <person name="Detter J.C."/>
            <person name="Woyke T."/>
            <person name="Bristow J."/>
            <person name="Eisen J.A."/>
            <person name="Markowitz V."/>
            <person name="Hugenholtz P."/>
            <person name="Kyrpides N.C."/>
            <person name="Klenk H.P."/>
        </authorList>
    </citation>
    <scope>NUCLEOTIDE SEQUENCE [LARGE SCALE GENOMIC DNA]</scope>
    <source>
        <strain evidence="10">DSM 12680 / TGB-C1</strain>
    </source>
</reference>
<evidence type="ECO:0000256" key="6">
    <source>
        <dbReference type="ARBA" id="ARBA00022884"/>
    </source>
</evidence>
<dbReference type="InterPro" id="IPR020539">
    <property type="entry name" value="RNase_P_CS"/>
</dbReference>
<organism evidence="9 10">
    <name type="scientific">Syntrophothermus lipocalidus (strain DSM 12680 / TGB-C1)</name>
    <dbReference type="NCBI Taxonomy" id="643648"/>
    <lineage>
        <taxon>Bacteria</taxon>
        <taxon>Bacillati</taxon>
        <taxon>Bacillota</taxon>
        <taxon>Clostridia</taxon>
        <taxon>Eubacteriales</taxon>
        <taxon>Syntrophomonadaceae</taxon>
        <taxon>Syntrophothermus</taxon>
    </lineage>
</organism>
<comment type="subunit">
    <text evidence="7">Consists of a catalytic RNA component (M1 or rnpB) and a protein subunit.</text>
</comment>
<dbReference type="eggNOG" id="COG0594">
    <property type="taxonomic scope" value="Bacteria"/>
</dbReference>
<evidence type="ECO:0000256" key="1">
    <source>
        <dbReference type="ARBA" id="ARBA00002663"/>
    </source>
</evidence>
<dbReference type="HOGENOM" id="CLU_117179_9_3_9"/>
<dbReference type="InterPro" id="IPR014721">
    <property type="entry name" value="Ribsml_uS5_D2-typ_fold_subgr"/>
</dbReference>
<keyword evidence="6 7" id="KW-0694">RNA-binding</keyword>
<dbReference type="GO" id="GO:0001682">
    <property type="term" value="P:tRNA 5'-leader removal"/>
    <property type="evidence" value="ECO:0007669"/>
    <property type="project" value="UniProtKB-UniRule"/>
</dbReference>
<proteinExistence type="inferred from homology"/>
<dbReference type="STRING" id="643648.Slip_2384"/>
<dbReference type="Proteomes" id="UP000000378">
    <property type="component" value="Chromosome"/>
</dbReference>
<sequence>MLKSDQRLRKRKDFEKVYSKGKKVFGRYLILYVGENAAGKNRYGIVASKKVGKAVIRNKSRRRVREVARTLDSKLRQGYDVIVIVKPLCREADFASVKSDYERLLKRSKLLK</sequence>
<dbReference type="InterPro" id="IPR020568">
    <property type="entry name" value="Ribosomal_Su5_D2-typ_SF"/>
</dbReference>
<protein>
    <recommendedName>
        <fullName evidence="7 8">Ribonuclease P protein component</fullName>
        <shortName evidence="7">RNase P protein</shortName>
        <shortName evidence="7">RNaseP protein</shortName>
        <ecNumber evidence="7 8">3.1.26.5</ecNumber>
    </recommendedName>
    <alternativeName>
        <fullName evidence="7">Protein C5</fullName>
    </alternativeName>
</protein>
<dbReference type="PANTHER" id="PTHR33992">
    <property type="entry name" value="RIBONUCLEASE P PROTEIN COMPONENT"/>
    <property type="match status" value="1"/>
</dbReference>
<comment type="function">
    <text evidence="1 7">RNaseP catalyzes the removal of the 5'-leader sequence from pre-tRNA to produce the mature 5'-terminus. It can also cleave other RNA substrates such as 4.5S RNA. The protein component plays an auxiliary but essential role in vivo by binding to the 5'-leader sequence and broadening the substrate specificity of the ribozyme.</text>
</comment>
<dbReference type="AlphaFoldDB" id="D7CKD6"/>
<dbReference type="PROSITE" id="PS00648">
    <property type="entry name" value="RIBONUCLEASE_P"/>
    <property type="match status" value="1"/>
</dbReference>
<evidence type="ECO:0000313" key="9">
    <source>
        <dbReference type="EMBL" id="ADI03120.1"/>
    </source>
</evidence>
<dbReference type="HAMAP" id="MF_00227">
    <property type="entry name" value="RNase_P"/>
    <property type="match status" value="1"/>
</dbReference>
<dbReference type="EC" id="3.1.26.5" evidence="7 8"/>
<keyword evidence="4 7" id="KW-0255">Endonuclease</keyword>
<accession>D7CKD6</accession>
<evidence type="ECO:0000256" key="7">
    <source>
        <dbReference type="HAMAP-Rule" id="MF_00227"/>
    </source>
</evidence>
<dbReference type="InterPro" id="IPR000100">
    <property type="entry name" value="RNase_P"/>
</dbReference>
<dbReference type="SUPFAM" id="SSF54211">
    <property type="entry name" value="Ribosomal protein S5 domain 2-like"/>
    <property type="match status" value="1"/>
</dbReference>
<comment type="similarity">
    <text evidence="7">Belongs to the RnpA family.</text>
</comment>
<dbReference type="GO" id="GO:0042781">
    <property type="term" value="F:3'-tRNA processing endoribonuclease activity"/>
    <property type="evidence" value="ECO:0007669"/>
    <property type="project" value="TreeGrafter"/>
</dbReference>
<dbReference type="GO" id="GO:0000049">
    <property type="term" value="F:tRNA binding"/>
    <property type="evidence" value="ECO:0007669"/>
    <property type="project" value="UniProtKB-UniRule"/>
</dbReference>
<evidence type="ECO:0000256" key="3">
    <source>
        <dbReference type="ARBA" id="ARBA00022722"/>
    </source>
</evidence>
<keyword evidence="3 7" id="KW-0540">Nuclease</keyword>
<dbReference type="PANTHER" id="PTHR33992:SF1">
    <property type="entry name" value="RIBONUCLEASE P PROTEIN COMPONENT"/>
    <property type="match status" value="1"/>
</dbReference>
<dbReference type="NCBIfam" id="TIGR00188">
    <property type="entry name" value="rnpA"/>
    <property type="match status" value="1"/>
</dbReference>
<dbReference type="EMBL" id="CP002048">
    <property type="protein sequence ID" value="ADI03120.1"/>
    <property type="molecule type" value="Genomic_DNA"/>
</dbReference>
<comment type="catalytic activity">
    <reaction evidence="7">
        <text>Endonucleolytic cleavage of RNA, removing 5'-extranucleotides from tRNA precursor.</text>
        <dbReference type="EC" id="3.1.26.5"/>
    </reaction>
</comment>
<evidence type="ECO:0000256" key="8">
    <source>
        <dbReference type="NCBIfam" id="TIGR00188"/>
    </source>
</evidence>
<dbReference type="Gene3D" id="3.30.230.10">
    <property type="match status" value="1"/>
</dbReference>
<gene>
    <name evidence="7" type="primary">rnpA</name>
    <name evidence="9" type="ordered locus">Slip_2384</name>
</gene>
<dbReference type="Pfam" id="PF00825">
    <property type="entry name" value="Ribonuclease_P"/>
    <property type="match status" value="1"/>
</dbReference>